<feature type="transmembrane region" description="Helical" evidence="1">
    <location>
        <begin position="47"/>
        <end position="72"/>
    </location>
</feature>
<dbReference type="Proteomes" id="UP000191112">
    <property type="component" value="Unassembled WGS sequence"/>
</dbReference>
<keyword evidence="1" id="KW-1133">Transmembrane helix</keyword>
<reference evidence="2 3" key="1">
    <citation type="submission" date="2017-02" db="EMBL/GenBank/DDBJ databases">
        <authorList>
            <person name="Peterson S.W."/>
        </authorList>
    </citation>
    <scope>NUCLEOTIDE SEQUENCE [LARGE SCALE GENOMIC DNA]</scope>
    <source>
        <strain evidence="2 3">DSM 22323</strain>
    </source>
</reference>
<proteinExistence type="predicted"/>
<keyword evidence="1" id="KW-0812">Transmembrane</keyword>
<name>A0A1T5CR52_9FLAO</name>
<dbReference type="EMBL" id="FUYZ01000001">
    <property type="protein sequence ID" value="SKB61965.1"/>
    <property type="molecule type" value="Genomic_DNA"/>
</dbReference>
<dbReference type="OrthoDB" id="711680at2"/>
<protein>
    <submittedName>
        <fullName evidence="2">Uncharacterized protein</fullName>
    </submittedName>
</protein>
<evidence type="ECO:0000313" key="3">
    <source>
        <dbReference type="Proteomes" id="UP000191112"/>
    </source>
</evidence>
<accession>A0A1T5CR52</accession>
<evidence type="ECO:0000256" key="1">
    <source>
        <dbReference type="SAM" id="Phobius"/>
    </source>
</evidence>
<dbReference type="AlphaFoldDB" id="A0A1T5CR52"/>
<keyword evidence="3" id="KW-1185">Reference proteome</keyword>
<organism evidence="2 3">
    <name type="scientific">Soonwooa buanensis</name>
    <dbReference type="NCBI Taxonomy" id="619805"/>
    <lineage>
        <taxon>Bacteria</taxon>
        <taxon>Pseudomonadati</taxon>
        <taxon>Bacteroidota</taxon>
        <taxon>Flavobacteriia</taxon>
        <taxon>Flavobacteriales</taxon>
        <taxon>Weeksellaceae</taxon>
        <taxon>Chryseobacterium group</taxon>
        <taxon>Soonwooa</taxon>
    </lineage>
</organism>
<feature type="transmembrane region" description="Helical" evidence="1">
    <location>
        <begin position="12"/>
        <end position="35"/>
    </location>
</feature>
<keyword evidence="1" id="KW-0472">Membrane</keyword>
<evidence type="ECO:0000313" key="2">
    <source>
        <dbReference type="EMBL" id="SKB61965.1"/>
    </source>
</evidence>
<gene>
    <name evidence="2" type="ORF">SAMN05660477_00263</name>
</gene>
<dbReference type="RefSeq" id="WP_079665568.1">
    <property type="nucleotide sequence ID" value="NZ_FUYZ01000001.1"/>
</dbReference>
<sequence length="75" mass="8273">MLSSANIDIEGALILLALLIFFCSGFIALIIVFIINKVQKKTKSGLYYFLSFVLSGIAVLTLATIIFFAIFFSNM</sequence>
<dbReference type="STRING" id="619805.SAMN05660477_00263"/>